<protein>
    <submittedName>
        <fullName evidence="1">Uncharacterized protein</fullName>
    </submittedName>
</protein>
<gene>
    <name evidence="1" type="ORF">QM480_06615</name>
</gene>
<sequence length="84" mass="9616">MDIQKTIDNAKKAIEINELKLLETGQDMQLLSEGKDFDIRFGNGRIICLKDENHEKLKNFLNELLSSEYADFSKEVQSLLTPVS</sequence>
<evidence type="ECO:0000313" key="1">
    <source>
        <dbReference type="EMBL" id="MDI9863988.1"/>
    </source>
</evidence>
<dbReference type="RefSeq" id="WP_283369222.1">
    <property type="nucleotide sequence ID" value="NZ_JASHID010000003.1"/>
</dbReference>
<keyword evidence="2" id="KW-1185">Reference proteome</keyword>
<dbReference type="EMBL" id="JASHID010000003">
    <property type="protein sequence ID" value="MDI9863988.1"/>
    <property type="molecule type" value="Genomic_DNA"/>
</dbReference>
<evidence type="ECO:0000313" key="2">
    <source>
        <dbReference type="Proteomes" id="UP001236569"/>
    </source>
</evidence>
<dbReference type="Proteomes" id="UP001236569">
    <property type="component" value="Unassembled WGS sequence"/>
</dbReference>
<reference evidence="1 2" key="1">
    <citation type="submission" date="2023-05" db="EMBL/GenBank/DDBJ databases">
        <title>Novel species of genus Flectobacillus isolated from stream in China.</title>
        <authorList>
            <person name="Lu H."/>
        </authorList>
    </citation>
    <scope>NUCLEOTIDE SEQUENCE [LARGE SCALE GENOMIC DNA]</scope>
    <source>
        <strain evidence="1 2">DC10W</strain>
    </source>
</reference>
<accession>A0ABT6YK81</accession>
<organism evidence="1 2">
    <name type="scientific">Flectobacillus longus</name>
    <dbReference type="NCBI Taxonomy" id="2984207"/>
    <lineage>
        <taxon>Bacteria</taxon>
        <taxon>Pseudomonadati</taxon>
        <taxon>Bacteroidota</taxon>
        <taxon>Cytophagia</taxon>
        <taxon>Cytophagales</taxon>
        <taxon>Flectobacillaceae</taxon>
        <taxon>Flectobacillus</taxon>
    </lineage>
</organism>
<proteinExistence type="predicted"/>
<name>A0ABT6YK81_9BACT</name>
<comment type="caution">
    <text evidence="1">The sequence shown here is derived from an EMBL/GenBank/DDBJ whole genome shotgun (WGS) entry which is preliminary data.</text>
</comment>